<dbReference type="GO" id="GO:0008270">
    <property type="term" value="F:zinc ion binding"/>
    <property type="evidence" value="ECO:0007669"/>
    <property type="project" value="UniProtKB-KW"/>
</dbReference>
<keyword evidence="2" id="KW-0677">Repeat</keyword>
<dbReference type="Proteomes" id="UP000274504">
    <property type="component" value="Unassembled WGS sequence"/>
</dbReference>
<dbReference type="PROSITE" id="PS50157">
    <property type="entry name" value="ZINC_FINGER_C2H2_2"/>
    <property type="match status" value="3"/>
</dbReference>
<evidence type="ECO:0000259" key="7">
    <source>
        <dbReference type="PROSITE" id="PS50157"/>
    </source>
</evidence>
<accession>A0A0R3SHL2</accession>
<feature type="domain" description="C2H2-type" evidence="7">
    <location>
        <begin position="15"/>
        <end position="43"/>
    </location>
</feature>
<name>A0A0R3SHL2_HYMDI</name>
<dbReference type="InterPro" id="IPR036236">
    <property type="entry name" value="Znf_C2H2_sf"/>
</dbReference>
<reference evidence="10" key="1">
    <citation type="submission" date="2017-02" db="UniProtKB">
        <authorList>
            <consortium name="WormBaseParasite"/>
        </authorList>
    </citation>
    <scope>IDENTIFICATION</scope>
</reference>
<reference evidence="8 9" key="2">
    <citation type="submission" date="2018-11" db="EMBL/GenBank/DDBJ databases">
        <authorList>
            <consortium name="Pathogen Informatics"/>
        </authorList>
    </citation>
    <scope>NUCLEOTIDE SEQUENCE [LARGE SCALE GENOMIC DNA]</scope>
</reference>
<organism evidence="10">
    <name type="scientific">Hymenolepis diminuta</name>
    <name type="common">Rat tapeworm</name>
    <dbReference type="NCBI Taxonomy" id="6216"/>
    <lineage>
        <taxon>Eukaryota</taxon>
        <taxon>Metazoa</taxon>
        <taxon>Spiralia</taxon>
        <taxon>Lophotrochozoa</taxon>
        <taxon>Platyhelminthes</taxon>
        <taxon>Cestoda</taxon>
        <taxon>Eucestoda</taxon>
        <taxon>Cyclophyllidea</taxon>
        <taxon>Hymenolepididae</taxon>
        <taxon>Hymenolepis</taxon>
    </lineage>
</organism>
<evidence type="ECO:0000256" key="3">
    <source>
        <dbReference type="ARBA" id="ARBA00022771"/>
    </source>
</evidence>
<keyword evidence="5" id="KW-0539">Nucleus</keyword>
<dbReference type="FunFam" id="3.30.160.60:FF:000100">
    <property type="entry name" value="Zinc finger 45-like"/>
    <property type="match status" value="1"/>
</dbReference>
<keyword evidence="4" id="KW-0862">Zinc</keyword>
<dbReference type="InterPro" id="IPR013087">
    <property type="entry name" value="Znf_C2H2_type"/>
</dbReference>
<keyword evidence="3 6" id="KW-0863">Zinc-finger</keyword>
<dbReference type="PROSITE" id="PS00028">
    <property type="entry name" value="ZINC_FINGER_C2H2_1"/>
    <property type="match status" value="3"/>
</dbReference>
<evidence type="ECO:0000256" key="4">
    <source>
        <dbReference type="ARBA" id="ARBA00022833"/>
    </source>
</evidence>
<dbReference type="FunFam" id="3.30.160.60:FF:000110">
    <property type="entry name" value="Zinc finger protein-like"/>
    <property type="match status" value="1"/>
</dbReference>
<dbReference type="STRING" id="6216.A0A0R3SHL2"/>
<feature type="domain" description="C2H2-type" evidence="7">
    <location>
        <begin position="44"/>
        <end position="72"/>
    </location>
</feature>
<evidence type="ECO:0000256" key="5">
    <source>
        <dbReference type="ARBA" id="ARBA00023242"/>
    </source>
</evidence>
<feature type="domain" description="C2H2-type" evidence="7">
    <location>
        <begin position="73"/>
        <end position="96"/>
    </location>
</feature>
<evidence type="ECO:0000256" key="2">
    <source>
        <dbReference type="ARBA" id="ARBA00022737"/>
    </source>
</evidence>
<dbReference type="SUPFAM" id="SSF57667">
    <property type="entry name" value="beta-beta-alpha zinc fingers"/>
    <property type="match status" value="2"/>
</dbReference>
<dbReference type="InterPro" id="IPR050527">
    <property type="entry name" value="Snail/Krueppel_Znf"/>
</dbReference>
<evidence type="ECO:0000256" key="1">
    <source>
        <dbReference type="ARBA" id="ARBA00022723"/>
    </source>
</evidence>
<gene>
    <name evidence="8" type="ORF">HDID_LOCUS4425</name>
</gene>
<evidence type="ECO:0000313" key="10">
    <source>
        <dbReference type="WBParaSite" id="HDID_0000442701-mRNA-1"/>
    </source>
</evidence>
<dbReference type="PANTHER" id="PTHR24388">
    <property type="entry name" value="ZINC FINGER PROTEIN"/>
    <property type="match status" value="1"/>
</dbReference>
<proteinExistence type="predicted"/>
<sequence length="124" mass="14392">MNLDEAFNFAGIKPFKCKQCERSFARFNKLRKHVICVHEGLKPCRCEVCEKGFHSRHDLLRHITAVHNGERPYNCNYCGKAFHSKGDVKRHVGRLHKDRIVEEARNDIKPDLNVANAKIKPEPE</sequence>
<dbReference type="Pfam" id="PF00096">
    <property type="entry name" value="zf-C2H2"/>
    <property type="match status" value="1"/>
</dbReference>
<keyword evidence="1" id="KW-0479">Metal-binding</keyword>
<dbReference type="SMART" id="SM00355">
    <property type="entry name" value="ZnF_C2H2"/>
    <property type="match status" value="3"/>
</dbReference>
<dbReference type="AlphaFoldDB" id="A0A0R3SHL2"/>
<dbReference type="WBParaSite" id="HDID_0000442701-mRNA-1">
    <property type="protein sequence ID" value="HDID_0000442701-mRNA-1"/>
    <property type="gene ID" value="HDID_0000442701"/>
</dbReference>
<dbReference type="GO" id="GO:0000981">
    <property type="term" value="F:DNA-binding transcription factor activity, RNA polymerase II-specific"/>
    <property type="evidence" value="ECO:0007669"/>
    <property type="project" value="TreeGrafter"/>
</dbReference>
<evidence type="ECO:0000313" key="9">
    <source>
        <dbReference type="Proteomes" id="UP000274504"/>
    </source>
</evidence>
<dbReference type="Pfam" id="PF13894">
    <property type="entry name" value="zf-C2H2_4"/>
    <property type="match status" value="1"/>
</dbReference>
<dbReference type="PANTHER" id="PTHR24388:SF104">
    <property type="entry name" value="AT-RICH BINDING PROTEIN-RELATED"/>
    <property type="match status" value="1"/>
</dbReference>
<dbReference type="OrthoDB" id="3437960at2759"/>
<dbReference type="GO" id="GO:0000978">
    <property type="term" value="F:RNA polymerase II cis-regulatory region sequence-specific DNA binding"/>
    <property type="evidence" value="ECO:0007669"/>
    <property type="project" value="TreeGrafter"/>
</dbReference>
<dbReference type="EMBL" id="UYSG01001688">
    <property type="protein sequence ID" value="VDL49096.1"/>
    <property type="molecule type" value="Genomic_DNA"/>
</dbReference>
<protein>
    <submittedName>
        <fullName evidence="10">C2H2-type domain-containing protein</fullName>
    </submittedName>
</protein>
<evidence type="ECO:0000256" key="6">
    <source>
        <dbReference type="PROSITE-ProRule" id="PRU00042"/>
    </source>
</evidence>
<dbReference type="Gene3D" id="3.30.160.60">
    <property type="entry name" value="Classic Zinc Finger"/>
    <property type="match status" value="3"/>
</dbReference>
<evidence type="ECO:0000313" key="8">
    <source>
        <dbReference type="EMBL" id="VDL49096.1"/>
    </source>
</evidence>